<protein>
    <submittedName>
        <fullName evidence="1">Uncharacterized protein</fullName>
    </submittedName>
</protein>
<accession>A0A3G8GXJ6</accession>
<gene>
    <name evidence="1" type="ORF">EHF44_04235</name>
</gene>
<evidence type="ECO:0000313" key="1">
    <source>
        <dbReference type="EMBL" id="AZG12705.1"/>
    </source>
</evidence>
<dbReference type="AlphaFoldDB" id="A0A3G8GXJ6"/>
<sequence>MSQDADFDMIRVRLLSLARSRGIGDAQLQHFDPETGRFDWNIDWADNLNEIFKVNVATLQEAMKLFDLSTKKGDMLAQRAALVSGSVAAHSLKSFFEALMDDLHRASSDPAMGWPEFPDDYKIPEEYETRD</sequence>
<organism evidence="1 2">
    <name type="scientific">Cupriavidus pauculus</name>
    <dbReference type="NCBI Taxonomy" id="82633"/>
    <lineage>
        <taxon>Bacteria</taxon>
        <taxon>Pseudomonadati</taxon>
        <taxon>Pseudomonadota</taxon>
        <taxon>Betaproteobacteria</taxon>
        <taxon>Burkholderiales</taxon>
        <taxon>Burkholderiaceae</taxon>
        <taxon>Cupriavidus</taxon>
    </lineage>
</organism>
<dbReference type="EMBL" id="CP033969">
    <property type="protein sequence ID" value="AZG12705.1"/>
    <property type="molecule type" value="Genomic_DNA"/>
</dbReference>
<dbReference type="KEGG" id="cpau:EHF44_04235"/>
<dbReference type="OrthoDB" id="8946715at2"/>
<name>A0A3G8GXJ6_9BURK</name>
<proteinExistence type="predicted"/>
<dbReference type="Gene3D" id="6.10.290.10">
    <property type="match status" value="1"/>
</dbReference>
<evidence type="ECO:0000313" key="2">
    <source>
        <dbReference type="Proteomes" id="UP000270411"/>
    </source>
</evidence>
<reference evidence="2" key="1">
    <citation type="submission" date="2018-11" db="EMBL/GenBank/DDBJ databases">
        <title>FDA dAtabase for Regulatory Grade micrObial Sequences (FDA-ARGOS): Supporting development and validation of Infectious Disease Dx tests.</title>
        <authorList>
            <person name="Goldberg B."/>
            <person name="Campos J."/>
            <person name="Tallon L."/>
            <person name="Sadzewicz L."/>
            <person name="Zhao X."/>
            <person name="Vavikolanu K."/>
            <person name="Mehta A."/>
            <person name="Aluvathingal J."/>
            <person name="Nadendla S."/>
            <person name="Geyer C."/>
            <person name="Nandy P."/>
            <person name="Yan Y."/>
            <person name="Sichtig H."/>
        </authorList>
    </citation>
    <scope>NUCLEOTIDE SEQUENCE [LARGE SCALE GENOMIC DNA]</scope>
    <source>
        <strain evidence="2">FDAARGOS_614</strain>
    </source>
</reference>
<dbReference type="RefSeq" id="WP_124682593.1">
    <property type="nucleotide sequence ID" value="NZ_CP033969.1"/>
</dbReference>
<dbReference type="Proteomes" id="UP000270411">
    <property type="component" value="Chromosome 1"/>
</dbReference>